<proteinExistence type="predicted"/>
<evidence type="ECO:0000313" key="1">
    <source>
        <dbReference type="EMBL" id="THV31983.1"/>
    </source>
</evidence>
<evidence type="ECO:0000313" key="2">
    <source>
        <dbReference type="Proteomes" id="UP000305792"/>
    </source>
</evidence>
<accession>A0A4S8PM82</accession>
<dbReference type="RefSeq" id="WP_136527760.1">
    <property type="nucleotide sequence ID" value="NZ_STGX01000001.1"/>
</dbReference>
<comment type="caution">
    <text evidence="1">The sequence shown here is derived from an EMBL/GenBank/DDBJ whole genome shotgun (WGS) entry which is preliminary data.</text>
</comment>
<sequence length="179" mass="20941">MKILYATPIAKRYRAIETETRLAAEDGHEVHLVADRRPHWDDHEVDPRVTVFWLRPNELRARENPIVTWLLCRLPRAVLRRLRIGPLTRPADRVLRAWDRRVAHPIERRRRRRTGSMRTAYRLATLTGLIEAHDYDWIVLGEPGAVDLLADDLPALLARRPGLRTTYSYETFLEADGVR</sequence>
<dbReference type="EMBL" id="STGX01000001">
    <property type="protein sequence ID" value="THV31983.1"/>
    <property type="molecule type" value="Genomic_DNA"/>
</dbReference>
<gene>
    <name evidence="1" type="ORF">E9998_00555</name>
</gene>
<keyword evidence="2" id="KW-1185">Reference proteome</keyword>
<reference evidence="1 2" key="1">
    <citation type="journal article" date="2018" name="Int. J. Syst. Evol. Microbiol.">
        <title>Glycomyces paridis sp. nov., isolated from the medicinal plant Paris polyphylla.</title>
        <authorList>
            <person name="Fang X.M."/>
            <person name="Bai J.L."/>
            <person name="Su J."/>
            <person name="Zhao L.L."/>
            <person name="Liu H.Y."/>
            <person name="Ma B.P."/>
            <person name="Zhang Y.Q."/>
            <person name="Yu L.Y."/>
        </authorList>
    </citation>
    <scope>NUCLEOTIDE SEQUENCE [LARGE SCALE GENOMIC DNA]</scope>
    <source>
        <strain evidence="1 2">CPCC 204357</strain>
    </source>
</reference>
<evidence type="ECO:0008006" key="3">
    <source>
        <dbReference type="Google" id="ProtNLM"/>
    </source>
</evidence>
<protein>
    <recommendedName>
        <fullName evidence="3">Glycosyltransferase family 4 protein</fullName>
    </recommendedName>
</protein>
<dbReference type="AlphaFoldDB" id="A0A4S8PM82"/>
<dbReference type="OrthoDB" id="5191733at2"/>
<organism evidence="1 2">
    <name type="scientific">Glycomyces paridis</name>
    <dbReference type="NCBI Taxonomy" id="2126555"/>
    <lineage>
        <taxon>Bacteria</taxon>
        <taxon>Bacillati</taxon>
        <taxon>Actinomycetota</taxon>
        <taxon>Actinomycetes</taxon>
        <taxon>Glycomycetales</taxon>
        <taxon>Glycomycetaceae</taxon>
        <taxon>Glycomyces</taxon>
    </lineage>
</organism>
<name>A0A4S8PM82_9ACTN</name>
<dbReference type="Proteomes" id="UP000305792">
    <property type="component" value="Unassembled WGS sequence"/>
</dbReference>